<dbReference type="PANTHER" id="PTHR33112:SF16">
    <property type="entry name" value="HETEROKARYON INCOMPATIBILITY DOMAIN-CONTAINING PROTEIN"/>
    <property type="match status" value="1"/>
</dbReference>
<evidence type="ECO:0000313" key="1">
    <source>
        <dbReference type="EMBL" id="TGJ86312.1"/>
    </source>
</evidence>
<proteinExistence type="predicted"/>
<gene>
    <name evidence="1" type="ORF">E0Z10_g2414</name>
</gene>
<reference evidence="1 2" key="1">
    <citation type="submission" date="2019-03" db="EMBL/GenBank/DDBJ databases">
        <title>Draft genome sequence of Xylaria hypoxylon DSM 108379, a ubiquitous saprotrophic-parasitic fungi on hardwood.</title>
        <authorList>
            <person name="Buettner E."/>
            <person name="Leonhardt S."/>
            <person name="Gebauer A.M."/>
            <person name="Liers C."/>
            <person name="Hofrichter M."/>
            <person name="Kellner H."/>
        </authorList>
    </citation>
    <scope>NUCLEOTIDE SEQUENCE [LARGE SCALE GENOMIC DNA]</scope>
    <source>
        <strain evidence="1 2">DSM 108379</strain>
    </source>
</reference>
<sequence>MCPQLFNIIGEPNRTPPRVNLYELLEDAKEIHYNWLEVVEMYSDRILTYPQDVLPAISGAAKLFADKLSDDYLAGIWRSDLRGLVWKYQNLSVTPSQDLRKVLTRLNSPKDYIAPSWSWAGHRGIAFNVPRKGQDISLFLDWEAKGGTLRGIFKLVPIATYQSTYNGDITTTTTGLVTHKSQKEGNFHHRVGRFDLDSPAEGSVAIGFKAITDSPAPRADLFIQWKLRFVRFHMKKLVSFQVLDTANGCEDVGTERTN</sequence>
<evidence type="ECO:0000313" key="2">
    <source>
        <dbReference type="Proteomes" id="UP000297716"/>
    </source>
</evidence>
<comment type="caution">
    <text evidence="1">The sequence shown here is derived from an EMBL/GenBank/DDBJ whole genome shotgun (WGS) entry which is preliminary data.</text>
</comment>
<dbReference type="OrthoDB" id="2958217at2759"/>
<accession>A0A4Z0ZC89</accession>
<protein>
    <submittedName>
        <fullName evidence="1">Uncharacterized protein</fullName>
    </submittedName>
</protein>
<dbReference type="STRING" id="37992.A0A4Z0ZC89"/>
<organism evidence="1 2">
    <name type="scientific">Xylaria hypoxylon</name>
    <dbReference type="NCBI Taxonomy" id="37992"/>
    <lineage>
        <taxon>Eukaryota</taxon>
        <taxon>Fungi</taxon>
        <taxon>Dikarya</taxon>
        <taxon>Ascomycota</taxon>
        <taxon>Pezizomycotina</taxon>
        <taxon>Sordariomycetes</taxon>
        <taxon>Xylariomycetidae</taxon>
        <taxon>Xylariales</taxon>
        <taxon>Xylariaceae</taxon>
        <taxon>Xylaria</taxon>
    </lineage>
</organism>
<dbReference type="PANTHER" id="PTHR33112">
    <property type="entry name" value="DOMAIN PROTEIN, PUTATIVE-RELATED"/>
    <property type="match status" value="1"/>
</dbReference>
<dbReference type="Proteomes" id="UP000297716">
    <property type="component" value="Unassembled WGS sequence"/>
</dbReference>
<dbReference type="AlphaFoldDB" id="A0A4Z0ZC89"/>
<name>A0A4Z0ZC89_9PEZI</name>
<dbReference type="EMBL" id="SKBN01000029">
    <property type="protein sequence ID" value="TGJ86312.1"/>
    <property type="molecule type" value="Genomic_DNA"/>
</dbReference>
<keyword evidence="2" id="KW-1185">Reference proteome</keyword>